<feature type="compositionally biased region" description="Basic and acidic residues" evidence="1">
    <location>
        <begin position="163"/>
        <end position="173"/>
    </location>
</feature>
<dbReference type="Proteomes" id="UP000038045">
    <property type="component" value="Unplaced"/>
</dbReference>
<reference evidence="3" key="1">
    <citation type="submission" date="2017-02" db="UniProtKB">
        <authorList>
            <consortium name="WormBaseParasite"/>
        </authorList>
    </citation>
    <scope>IDENTIFICATION</scope>
</reference>
<feature type="region of interest" description="Disordered" evidence="1">
    <location>
        <begin position="135"/>
        <end position="173"/>
    </location>
</feature>
<organism evidence="2 3">
    <name type="scientific">Parastrongyloides trichosuri</name>
    <name type="common">Possum-specific nematode worm</name>
    <dbReference type="NCBI Taxonomy" id="131310"/>
    <lineage>
        <taxon>Eukaryota</taxon>
        <taxon>Metazoa</taxon>
        <taxon>Ecdysozoa</taxon>
        <taxon>Nematoda</taxon>
        <taxon>Chromadorea</taxon>
        <taxon>Rhabditida</taxon>
        <taxon>Tylenchina</taxon>
        <taxon>Panagrolaimomorpha</taxon>
        <taxon>Strongyloidoidea</taxon>
        <taxon>Strongyloididae</taxon>
        <taxon>Parastrongyloides</taxon>
    </lineage>
</organism>
<evidence type="ECO:0000313" key="2">
    <source>
        <dbReference type="Proteomes" id="UP000038045"/>
    </source>
</evidence>
<protein>
    <submittedName>
        <fullName evidence="3">RING-type domain-containing protein</fullName>
    </submittedName>
</protein>
<proteinExistence type="predicted"/>
<evidence type="ECO:0000256" key="1">
    <source>
        <dbReference type="SAM" id="MobiDB-lite"/>
    </source>
</evidence>
<dbReference type="WBParaSite" id="PTRK_0001781700.1">
    <property type="protein sequence ID" value="PTRK_0001781700.1"/>
    <property type="gene ID" value="PTRK_0001781700"/>
</dbReference>
<keyword evidence="2" id="KW-1185">Reference proteome</keyword>
<evidence type="ECO:0000313" key="3">
    <source>
        <dbReference type="WBParaSite" id="PTRK_0001781700.1"/>
    </source>
</evidence>
<accession>A0A0N5A730</accession>
<dbReference type="AlphaFoldDB" id="A0A0N5A730"/>
<sequence>MSNETDGKVEDTSVNHDVGDKTIHLVEHKETIDEDNSEMVETNVINQMIIEGDSKNDKVNDSNVNIEEANQEDSELPEKKVTVNDIVRNMFKLGIRPSRRIFDCRKKKKKKRRFEHAASLIEMIHAEERNRLRRESVISRRSRHQRRTHRRHRNRNNNILSIRSRERPSSQSRINREMEVRDALVLQNLETWERIMQNLDNTTTTMTEDEYVFKNFLDYTYPDNNGEINEFDAAPLGLQVSTPSEINEETNEGYLTLDRNRQEFERYFSGTHDYGINVINPGCLNDDPETDEEVPLPPRRRLPEIHNREGFHLNRRPLPPTLREDFSTRRLRELNDRRVVGRRYQDLYLGRAPPRRFSLNQDSIFTPYPVGNFNSIEEEQHDEEVVTMNEYTIKKSICAKRIIQYFVYNALDKFNYESNNIVCAKCLDAVHNQYLNHQGIVLCPKHFYESEKEKRICWGYWKHPNTDSLFLRPYGNMFPGSKPYIIDNARNEKECIISIFTDSIIEEHDINRFFEENELESFTIFLHNDILAFRTPDKDQMLLLTLVLERLKGTMHFPWLNNNKLDYTIHSINDVILRFEEGTTNLSYIERPHLNNVSFGY</sequence>
<name>A0A0N5A730_PARTI</name>
<feature type="compositionally biased region" description="Basic residues" evidence="1">
    <location>
        <begin position="140"/>
        <end position="155"/>
    </location>
</feature>